<evidence type="ECO:0000313" key="1">
    <source>
        <dbReference type="EMBL" id="EXY92537.1"/>
    </source>
</evidence>
<comment type="caution">
    <text evidence="1">The sequence shown here is derived from an EMBL/GenBank/DDBJ whole genome shotgun (WGS) entry which is preliminary data.</text>
</comment>
<dbReference type="AlphaFoldDB" id="A0A015UCI1"/>
<evidence type="ECO:0000313" key="2">
    <source>
        <dbReference type="Proteomes" id="UP000020773"/>
    </source>
</evidence>
<name>A0A015UCI1_BACFG</name>
<protein>
    <submittedName>
        <fullName evidence="1">Uncharacterized protein</fullName>
    </submittedName>
</protein>
<dbReference type="PATRIC" id="fig|1339316.3.peg.741"/>
<dbReference type="Proteomes" id="UP000020773">
    <property type="component" value="Unassembled WGS sequence"/>
</dbReference>
<proteinExistence type="predicted"/>
<reference evidence="1 2" key="1">
    <citation type="submission" date="2014-02" db="EMBL/GenBank/DDBJ databases">
        <authorList>
            <person name="Sears C."/>
            <person name="Carroll K."/>
            <person name="Sack B.R."/>
            <person name="Qadri F."/>
            <person name="Myers L.L."/>
            <person name="Chung G.-T."/>
            <person name="Escheverria P."/>
            <person name="Fraser C.M."/>
            <person name="Sadzewicz L."/>
            <person name="Shefchek K.A."/>
            <person name="Tallon L."/>
            <person name="Das S.P."/>
            <person name="Daugherty S."/>
            <person name="Mongodin E.F."/>
        </authorList>
    </citation>
    <scope>NUCLEOTIDE SEQUENCE [LARGE SCALE GENOMIC DNA]</scope>
    <source>
        <strain evidence="2">3998T(B)3</strain>
    </source>
</reference>
<gene>
    <name evidence="1" type="ORF">M125_0753</name>
</gene>
<dbReference type="EMBL" id="JGDB01000016">
    <property type="protein sequence ID" value="EXY92537.1"/>
    <property type="molecule type" value="Genomic_DNA"/>
</dbReference>
<accession>A0A015UCI1</accession>
<sequence length="46" mass="5653">MKNRVRVATNKARRFLFNSGELQKNKEKVNEMDYFIYFCKVKNEYT</sequence>
<organism evidence="1 2">
    <name type="scientific">Bacteroides fragilis str. 3998T(B)3</name>
    <dbReference type="NCBI Taxonomy" id="1339316"/>
    <lineage>
        <taxon>Bacteria</taxon>
        <taxon>Pseudomonadati</taxon>
        <taxon>Bacteroidota</taxon>
        <taxon>Bacteroidia</taxon>
        <taxon>Bacteroidales</taxon>
        <taxon>Bacteroidaceae</taxon>
        <taxon>Bacteroides</taxon>
    </lineage>
</organism>